<name>A0A0C7N5I5_9SACH</name>
<protein>
    <submittedName>
        <fullName evidence="2">LALA0S04e02300g1_1</fullName>
    </submittedName>
</protein>
<accession>A0A0C7N5I5</accession>
<evidence type="ECO:0000256" key="1">
    <source>
        <dbReference type="SAM" id="MobiDB-lite"/>
    </source>
</evidence>
<feature type="region of interest" description="Disordered" evidence="1">
    <location>
        <begin position="67"/>
        <end position="101"/>
    </location>
</feature>
<evidence type="ECO:0000313" key="3">
    <source>
        <dbReference type="Proteomes" id="UP000054304"/>
    </source>
</evidence>
<feature type="region of interest" description="Disordered" evidence="1">
    <location>
        <begin position="1"/>
        <end position="39"/>
    </location>
</feature>
<proteinExistence type="predicted"/>
<organism evidence="2 3">
    <name type="scientific">Lachancea lanzarotensis</name>
    <dbReference type="NCBI Taxonomy" id="1245769"/>
    <lineage>
        <taxon>Eukaryota</taxon>
        <taxon>Fungi</taxon>
        <taxon>Dikarya</taxon>
        <taxon>Ascomycota</taxon>
        <taxon>Saccharomycotina</taxon>
        <taxon>Saccharomycetes</taxon>
        <taxon>Saccharomycetales</taxon>
        <taxon>Saccharomycetaceae</taxon>
        <taxon>Lachancea</taxon>
    </lineage>
</organism>
<keyword evidence="3" id="KW-1185">Reference proteome</keyword>
<gene>
    <name evidence="2" type="ORF">LALA0_S04e02300g</name>
</gene>
<dbReference type="Proteomes" id="UP000054304">
    <property type="component" value="Unassembled WGS sequence"/>
</dbReference>
<dbReference type="RefSeq" id="XP_022628090.1">
    <property type="nucleotide sequence ID" value="XM_022772646.1"/>
</dbReference>
<evidence type="ECO:0000313" key="2">
    <source>
        <dbReference type="EMBL" id="CEP61858.1"/>
    </source>
</evidence>
<dbReference type="AlphaFoldDB" id="A0A0C7N5I5"/>
<sequence length="122" mass="13411">MGSSQMGGSSLLKKITRQISPLHNPEGITFGRHKPIPPKQAVDPYVAGLVAKLAQYDVEHVEQSAVQEIPQNQKQNEKQKQKQTQKSVPEPPKQRSKARLTGARVAELVDAAVTESEGMYIV</sequence>
<dbReference type="OrthoDB" id="4035593at2759"/>
<dbReference type="GeneID" id="34685301"/>
<reference evidence="2 3" key="1">
    <citation type="submission" date="2014-12" db="EMBL/GenBank/DDBJ databases">
        <authorList>
            <person name="Neuveglise Cecile"/>
        </authorList>
    </citation>
    <scope>NUCLEOTIDE SEQUENCE [LARGE SCALE GENOMIC DNA]</scope>
    <source>
        <strain evidence="2 3">CBS 12615</strain>
    </source>
</reference>
<feature type="compositionally biased region" description="Low complexity" evidence="1">
    <location>
        <begin position="1"/>
        <end position="10"/>
    </location>
</feature>
<dbReference type="EMBL" id="LN736363">
    <property type="protein sequence ID" value="CEP61858.1"/>
    <property type="molecule type" value="Genomic_DNA"/>
</dbReference>
<dbReference type="HOGENOM" id="CLU_2027144_0_0_1"/>